<dbReference type="OMA" id="CAPTWDF"/>
<dbReference type="PANTHER" id="PTHR35278">
    <property type="entry name" value="TRANSMEMBRANE PROTEIN-RELATED"/>
    <property type="match status" value="1"/>
</dbReference>
<keyword evidence="4" id="KW-1185">Reference proteome</keyword>
<accession>A0A3Q7IU69</accession>
<dbReference type="InParanoid" id="A0A3Q7IU69"/>
<evidence type="ECO:0000313" key="4">
    <source>
        <dbReference type="Proteomes" id="UP000004994"/>
    </source>
</evidence>
<feature type="transmembrane region" description="Helical" evidence="2">
    <location>
        <begin position="58"/>
        <end position="75"/>
    </location>
</feature>
<dbReference type="GeneID" id="101266784"/>
<dbReference type="Gramene" id="Solyc11g018470.2.1">
    <property type="protein sequence ID" value="Solyc11g018470.2.1"/>
    <property type="gene ID" value="Solyc11g018470.2"/>
</dbReference>
<evidence type="ECO:0000256" key="1">
    <source>
        <dbReference type="SAM" id="MobiDB-lite"/>
    </source>
</evidence>
<dbReference type="OrthoDB" id="1282873at2759"/>
<evidence type="ECO:0000313" key="3">
    <source>
        <dbReference type="EnsemblPlants" id="Solyc11g018470.2.1"/>
    </source>
</evidence>
<dbReference type="Proteomes" id="UP000004994">
    <property type="component" value="Chromosome 11"/>
</dbReference>
<evidence type="ECO:0000256" key="2">
    <source>
        <dbReference type="SAM" id="Phobius"/>
    </source>
</evidence>
<feature type="compositionally biased region" description="Low complexity" evidence="1">
    <location>
        <begin position="141"/>
        <end position="150"/>
    </location>
</feature>
<feature type="compositionally biased region" description="Basic and acidic residues" evidence="1">
    <location>
        <begin position="152"/>
        <end position="162"/>
    </location>
</feature>
<dbReference type="KEGG" id="sly:101266784"/>
<proteinExistence type="predicted"/>
<reference evidence="3" key="1">
    <citation type="journal article" date="2012" name="Nature">
        <title>The tomato genome sequence provides insights into fleshy fruit evolution.</title>
        <authorList>
            <consortium name="Tomato Genome Consortium"/>
        </authorList>
    </citation>
    <scope>NUCLEOTIDE SEQUENCE [LARGE SCALE GENOMIC DNA]</scope>
    <source>
        <strain evidence="3">cv. Heinz 1706</strain>
    </source>
</reference>
<protein>
    <submittedName>
        <fullName evidence="3">Uncharacterized protein</fullName>
    </submittedName>
</protein>
<name>A0A3Q7IU69_SOLLC</name>
<dbReference type="EnsemblPlants" id="Solyc11g018470.2.1">
    <property type="protein sequence ID" value="Solyc11g018470.2.1"/>
    <property type="gene ID" value="Solyc11g018470.2"/>
</dbReference>
<keyword evidence="2" id="KW-0812">Transmembrane</keyword>
<organism evidence="3">
    <name type="scientific">Solanum lycopersicum</name>
    <name type="common">Tomato</name>
    <name type="synonym">Lycopersicon esculentum</name>
    <dbReference type="NCBI Taxonomy" id="4081"/>
    <lineage>
        <taxon>Eukaryota</taxon>
        <taxon>Viridiplantae</taxon>
        <taxon>Streptophyta</taxon>
        <taxon>Embryophyta</taxon>
        <taxon>Tracheophyta</taxon>
        <taxon>Spermatophyta</taxon>
        <taxon>Magnoliopsida</taxon>
        <taxon>eudicotyledons</taxon>
        <taxon>Gunneridae</taxon>
        <taxon>Pentapetalae</taxon>
        <taxon>asterids</taxon>
        <taxon>lamiids</taxon>
        <taxon>Solanales</taxon>
        <taxon>Solanaceae</taxon>
        <taxon>Solanoideae</taxon>
        <taxon>Solaneae</taxon>
        <taxon>Solanum</taxon>
        <taxon>Solanum subgen. Lycopersicon</taxon>
    </lineage>
</organism>
<keyword evidence="2" id="KW-0472">Membrane</keyword>
<dbReference type="STRING" id="4081.A0A3Q7IU69"/>
<keyword evidence="2" id="KW-1133">Transmembrane helix</keyword>
<feature type="region of interest" description="Disordered" evidence="1">
    <location>
        <begin position="141"/>
        <end position="170"/>
    </location>
</feature>
<sequence>MGNVMGTLLSGFGDIVGKLFGHPLDFLSGKTCSTVCAPTWDFLCYIENFCIPQLLKSAMVSILLYFVFLFLYLLYKLGICQCICHILCRTTWACFSTCFSALDCCCTCICFNIQKLLLTPRHNRRRRRHQKDIEEALVDISSKSSESQGSNKFDDTKRGKSFREHRKYHMRKSLRPKSHHMQVQIVNDSIHHHKKKKFKNGPIDDHIRVSRRTKFAQKGMFVKGSTRSRRRV</sequence>
<dbReference type="AlphaFoldDB" id="A0A3Q7IU69"/>
<reference evidence="3" key="2">
    <citation type="submission" date="2019-01" db="UniProtKB">
        <authorList>
            <consortium name="EnsemblPlants"/>
        </authorList>
    </citation>
    <scope>IDENTIFICATION</scope>
    <source>
        <strain evidence="3">cv. Heinz 1706</strain>
    </source>
</reference>
<dbReference type="PANTHER" id="PTHR35278:SF1">
    <property type="entry name" value="F8K7.16"/>
    <property type="match status" value="1"/>
</dbReference>